<reference evidence="2" key="2">
    <citation type="submission" date="2019-06" db="EMBL/GenBank/DDBJ databases">
        <title>Genomics analysis of Aphanomyces spp. identifies a new class of oomycete effector associated with host adaptation.</title>
        <authorList>
            <person name="Gaulin E."/>
        </authorList>
    </citation>
    <scope>NUCLEOTIDE SEQUENCE</scope>
    <source>
        <strain evidence="2">CBS 578.67</strain>
    </source>
</reference>
<dbReference type="InterPro" id="IPR003609">
    <property type="entry name" value="Pan_app"/>
</dbReference>
<evidence type="ECO:0000259" key="1">
    <source>
        <dbReference type="PROSITE" id="PS50948"/>
    </source>
</evidence>
<dbReference type="Proteomes" id="UP000332933">
    <property type="component" value="Unassembled WGS sequence"/>
</dbReference>
<dbReference type="OrthoDB" id="160645at2759"/>
<organism evidence="3 4">
    <name type="scientific">Aphanomyces stellatus</name>
    <dbReference type="NCBI Taxonomy" id="120398"/>
    <lineage>
        <taxon>Eukaryota</taxon>
        <taxon>Sar</taxon>
        <taxon>Stramenopiles</taxon>
        <taxon>Oomycota</taxon>
        <taxon>Saprolegniomycetes</taxon>
        <taxon>Saprolegniales</taxon>
        <taxon>Verrucalvaceae</taxon>
        <taxon>Aphanomyces</taxon>
    </lineage>
</organism>
<name>A0A485L7D6_9STRA</name>
<dbReference type="PROSITE" id="PS50948">
    <property type="entry name" value="PAN"/>
    <property type="match status" value="1"/>
</dbReference>
<evidence type="ECO:0000313" key="4">
    <source>
        <dbReference type="Proteomes" id="UP000332933"/>
    </source>
</evidence>
<gene>
    <name evidence="3" type="primary">Aste57867_17274</name>
    <name evidence="2" type="ORF">As57867_017215</name>
    <name evidence="3" type="ORF">ASTE57867_17274</name>
</gene>
<keyword evidence="4" id="KW-1185">Reference proteome</keyword>
<evidence type="ECO:0000313" key="3">
    <source>
        <dbReference type="EMBL" id="VFT94030.1"/>
    </source>
</evidence>
<dbReference type="Gene3D" id="3.50.4.10">
    <property type="entry name" value="Hepatocyte Growth Factor"/>
    <property type="match status" value="1"/>
</dbReference>
<reference evidence="3 4" key="1">
    <citation type="submission" date="2019-03" db="EMBL/GenBank/DDBJ databases">
        <authorList>
            <person name="Gaulin E."/>
            <person name="Dumas B."/>
        </authorList>
    </citation>
    <scope>NUCLEOTIDE SEQUENCE [LARGE SCALE GENOMIC DNA]</scope>
    <source>
        <strain evidence="3">CBS 568.67</strain>
    </source>
</reference>
<dbReference type="AlphaFoldDB" id="A0A485L7D6"/>
<proteinExistence type="predicted"/>
<dbReference type="Pfam" id="PF14295">
    <property type="entry name" value="PAN_4"/>
    <property type="match status" value="1"/>
</dbReference>
<feature type="domain" description="Apple" evidence="1">
    <location>
        <begin position="36"/>
        <end position="107"/>
    </location>
</feature>
<sequence>MQCHCFSEGTSTCYLKSSSASAVNKAGIQSARVYKCSALETGVNYHGNDLSSISPANIEDCCAFCRNYNGCKAFSYVYGTCYLKCAKTETSGNTFAASATVVFQVGLASFSNPA</sequence>
<dbReference type="SUPFAM" id="SSF57414">
    <property type="entry name" value="Hairpin loop containing domain-like"/>
    <property type="match status" value="1"/>
</dbReference>
<accession>A0A485L7D6</accession>
<dbReference type="EMBL" id="VJMH01006074">
    <property type="protein sequence ID" value="KAF0691523.1"/>
    <property type="molecule type" value="Genomic_DNA"/>
</dbReference>
<dbReference type="EMBL" id="CAADRA010006095">
    <property type="protein sequence ID" value="VFT94030.1"/>
    <property type="molecule type" value="Genomic_DNA"/>
</dbReference>
<evidence type="ECO:0000313" key="2">
    <source>
        <dbReference type="EMBL" id="KAF0691523.1"/>
    </source>
</evidence>
<protein>
    <submittedName>
        <fullName evidence="3">Aste57867_17274 protein</fullName>
    </submittedName>
</protein>